<feature type="transmembrane region" description="Helical" evidence="7">
    <location>
        <begin position="68"/>
        <end position="92"/>
    </location>
</feature>
<keyword evidence="9" id="KW-1185">Reference proteome</keyword>
<comment type="function">
    <text evidence="6">May act as a scaffolding protein within caveolar membranes. Interacts directly with G-protein alpha subunits and can functionally regulate their activity.</text>
</comment>
<dbReference type="OrthoDB" id="5917823at2759"/>
<dbReference type="Proteomes" id="UP001152320">
    <property type="component" value="Chromosome 22"/>
</dbReference>
<keyword evidence="7" id="KW-1133">Transmembrane helix</keyword>
<name>A0A9Q0YFI7_HOLLE</name>
<keyword evidence="5 6" id="KW-0472">Membrane</keyword>
<keyword evidence="7" id="KW-0812">Transmembrane</keyword>
<dbReference type="InterPro" id="IPR001612">
    <property type="entry name" value="Caveolin"/>
</dbReference>
<dbReference type="GO" id="GO:0005901">
    <property type="term" value="C:caveola"/>
    <property type="evidence" value="ECO:0007669"/>
    <property type="project" value="UniProtKB-SubCell"/>
</dbReference>
<dbReference type="Pfam" id="PF01146">
    <property type="entry name" value="Caveolin"/>
    <property type="match status" value="1"/>
</dbReference>
<keyword evidence="4 6" id="KW-0333">Golgi apparatus</keyword>
<dbReference type="GO" id="GO:0000139">
    <property type="term" value="C:Golgi membrane"/>
    <property type="evidence" value="ECO:0007669"/>
    <property type="project" value="UniProtKB-SubCell"/>
</dbReference>
<sequence length="167" mass="19258">MLPSQQSLVVSSTDRCRQGRRYPRMVGTLIGENFYPSCNGVNRYSQRTFDGPPSVHQRLAGYSWPIRFLYVVFSCLLGPFLAFFFGMVFAIFQFIRIWMVNPVVRICQFNITCLEMIYRPCIRTVLDPCFEAVCQAWRRVTSTERSYKLKITGLALGQNAAQPQETT</sequence>
<dbReference type="GO" id="GO:0060090">
    <property type="term" value="F:molecular adaptor activity"/>
    <property type="evidence" value="ECO:0007669"/>
    <property type="project" value="TreeGrafter"/>
</dbReference>
<reference evidence="8" key="1">
    <citation type="submission" date="2021-10" db="EMBL/GenBank/DDBJ databases">
        <title>Tropical sea cucumber genome reveals ecological adaptation and Cuvierian tubules defense mechanism.</title>
        <authorList>
            <person name="Chen T."/>
        </authorList>
    </citation>
    <scope>NUCLEOTIDE SEQUENCE</scope>
    <source>
        <strain evidence="8">Nanhai2018</strain>
        <tissue evidence="8">Muscle</tissue>
    </source>
</reference>
<proteinExistence type="inferred from homology"/>
<dbReference type="GO" id="GO:0070836">
    <property type="term" value="P:caveola assembly"/>
    <property type="evidence" value="ECO:0007669"/>
    <property type="project" value="InterPro"/>
</dbReference>
<accession>A0A9Q0YFI7</accession>
<evidence type="ECO:0000313" key="9">
    <source>
        <dbReference type="Proteomes" id="UP001152320"/>
    </source>
</evidence>
<comment type="caution">
    <text evidence="8">The sequence shown here is derived from an EMBL/GenBank/DDBJ whole genome shotgun (WGS) entry which is preliminary data.</text>
</comment>
<evidence type="ECO:0000256" key="1">
    <source>
        <dbReference type="ARBA" id="ARBA00004202"/>
    </source>
</evidence>
<comment type="similarity">
    <text evidence="2 6">Belongs to the caveolin family.</text>
</comment>
<protein>
    <recommendedName>
        <fullName evidence="6">Caveolin</fullName>
    </recommendedName>
</protein>
<evidence type="ECO:0000256" key="4">
    <source>
        <dbReference type="ARBA" id="ARBA00023034"/>
    </source>
</evidence>
<dbReference type="AlphaFoldDB" id="A0A9Q0YFI7"/>
<evidence type="ECO:0000256" key="5">
    <source>
        <dbReference type="ARBA" id="ARBA00023136"/>
    </source>
</evidence>
<evidence type="ECO:0000256" key="2">
    <source>
        <dbReference type="ARBA" id="ARBA00010988"/>
    </source>
</evidence>
<dbReference type="EMBL" id="JAIZAY010000022">
    <property type="protein sequence ID" value="KAJ8020606.1"/>
    <property type="molecule type" value="Genomic_DNA"/>
</dbReference>
<evidence type="ECO:0000256" key="3">
    <source>
        <dbReference type="ARBA" id="ARBA00022475"/>
    </source>
</evidence>
<dbReference type="PANTHER" id="PTHR10844:SF30">
    <property type="entry name" value="CAVEOLIN"/>
    <property type="match status" value="1"/>
</dbReference>
<dbReference type="PANTHER" id="PTHR10844">
    <property type="entry name" value="CAVEOLIN"/>
    <property type="match status" value="1"/>
</dbReference>
<comment type="subcellular location">
    <subcellularLocation>
        <location evidence="1 6">Cell membrane</location>
        <topology evidence="1 6">Peripheral membrane protein</topology>
    </subcellularLocation>
    <subcellularLocation>
        <location evidence="6">Golgi apparatus membrane</location>
        <topology evidence="6">Peripheral membrane protein</topology>
    </subcellularLocation>
    <subcellularLocation>
        <location evidence="6">Membrane</location>
        <location evidence="6">Caveola</location>
        <topology evidence="6">Peripheral membrane protein</topology>
    </subcellularLocation>
</comment>
<evidence type="ECO:0000256" key="6">
    <source>
        <dbReference type="RuleBase" id="RU000680"/>
    </source>
</evidence>
<gene>
    <name evidence="8" type="ORF">HOLleu_40242</name>
</gene>
<evidence type="ECO:0000256" key="7">
    <source>
        <dbReference type="SAM" id="Phobius"/>
    </source>
</evidence>
<evidence type="ECO:0000313" key="8">
    <source>
        <dbReference type="EMBL" id="KAJ8020606.1"/>
    </source>
</evidence>
<keyword evidence="3 6" id="KW-1003">Cell membrane</keyword>
<organism evidence="8 9">
    <name type="scientific">Holothuria leucospilota</name>
    <name type="common">Black long sea cucumber</name>
    <name type="synonym">Mertensiothuria leucospilota</name>
    <dbReference type="NCBI Taxonomy" id="206669"/>
    <lineage>
        <taxon>Eukaryota</taxon>
        <taxon>Metazoa</taxon>
        <taxon>Echinodermata</taxon>
        <taxon>Eleutherozoa</taxon>
        <taxon>Echinozoa</taxon>
        <taxon>Holothuroidea</taxon>
        <taxon>Aspidochirotacea</taxon>
        <taxon>Aspidochirotida</taxon>
        <taxon>Holothuriidae</taxon>
        <taxon>Holothuria</taxon>
    </lineage>
</organism>